<dbReference type="Pfam" id="PF11806">
    <property type="entry name" value="Enterochelin_N"/>
    <property type="match status" value="1"/>
</dbReference>
<dbReference type="InterPro" id="IPR050583">
    <property type="entry name" value="Mycobacterial_A85_antigen"/>
</dbReference>
<dbReference type="GO" id="GO:0005975">
    <property type="term" value="P:carbohydrate metabolic process"/>
    <property type="evidence" value="ECO:0007669"/>
    <property type="project" value="UniProtKB-ARBA"/>
</dbReference>
<dbReference type="SUPFAM" id="SSF81296">
    <property type="entry name" value="E set domains"/>
    <property type="match status" value="1"/>
</dbReference>
<dbReference type="PANTHER" id="PTHR48098:SF3">
    <property type="entry name" value="IRON(III) ENTEROBACTIN ESTERASE"/>
    <property type="match status" value="1"/>
</dbReference>
<dbReference type="InterPro" id="IPR014756">
    <property type="entry name" value="Ig_E-set"/>
</dbReference>
<dbReference type="OrthoDB" id="9775130at2"/>
<dbReference type="InterPro" id="IPR021764">
    <property type="entry name" value="Enterochelin_esterase_N"/>
</dbReference>
<proteinExistence type="inferred from homology"/>
<comment type="similarity">
    <text evidence="4">Belongs to the Fes family.</text>
</comment>
<dbReference type="Proteomes" id="UP000271272">
    <property type="component" value="Unassembled WGS sequence"/>
</dbReference>
<evidence type="ECO:0000259" key="6">
    <source>
        <dbReference type="Pfam" id="PF11806"/>
    </source>
</evidence>
<keyword evidence="2" id="KW-0963">Cytoplasm</keyword>
<dbReference type="Pfam" id="PF00756">
    <property type="entry name" value="Esterase"/>
    <property type="match status" value="1"/>
</dbReference>
<dbReference type="PANTHER" id="PTHR48098">
    <property type="entry name" value="ENTEROCHELIN ESTERASE-RELATED"/>
    <property type="match status" value="1"/>
</dbReference>
<feature type="region of interest" description="Disordered" evidence="5">
    <location>
        <begin position="1"/>
        <end position="58"/>
    </location>
</feature>
<dbReference type="InterPro" id="IPR000801">
    <property type="entry name" value="Esterase-like"/>
</dbReference>
<dbReference type="GO" id="GO:0005737">
    <property type="term" value="C:cytoplasm"/>
    <property type="evidence" value="ECO:0007669"/>
    <property type="project" value="UniProtKB-SubCell"/>
</dbReference>
<dbReference type="GO" id="GO:0006826">
    <property type="term" value="P:iron ion transport"/>
    <property type="evidence" value="ECO:0007669"/>
    <property type="project" value="InterPro"/>
</dbReference>
<dbReference type="GO" id="GO:0005506">
    <property type="term" value="F:iron ion binding"/>
    <property type="evidence" value="ECO:0007669"/>
    <property type="project" value="InterPro"/>
</dbReference>
<evidence type="ECO:0000256" key="1">
    <source>
        <dbReference type="ARBA" id="ARBA00004496"/>
    </source>
</evidence>
<evidence type="ECO:0000256" key="2">
    <source>
        <dbReference type="ARBA" id="ARBA00022490"/>
    </source>
</evidence>
<sequence>MGADIAKGPGCSGGECPAGNGEANLSDMVPLLDHALTQRRRAATPPQAARPWPLPRARSPRLTALEESLTRATPGERDRILDRFEAEVMAAGTPLVEEGSREGGRIVSFLRRGPAPRGVYLEANRITDPTDPGEARMLPLGGSDLCALSLEMPSTWIASYRFVVPGSPPPAASPHEGVRLGDYRAFLAHAEQDPHCREHLPAGAGAQGPAAHGVLALEEAPGVPHRVTAAWRRRDAVLTAPASGRELDLVVLTHPGAGAGSPLVICLDGEAWLGDALLVEALAAAVEEGRMAPPRLALLCAAEGAQRQIDWACEPAESRALLEAVLALAGPGPGHGTGGSRPPVVVAGQSLGGLFAMLCAVRHGDLVDAVVAQSASLWWPRSEPVDPGAGRWFEEVGRRGDSAPVVLQGGRLEWNLVGALLHARSLLDAVGALVPAPHDLVTGGHDMAWWRRALPGAIEQAVGAAGRARR</sequence>
<name>A0A3P1V7W5_9ACTO</name>
<dbReference type="SUPFAM" id="SSF53474">
    <property type="entry name" value="alpha/beta-Hydrolases"/>
    <property type="match status" value="1"/>
</dbReference>
<accession>A0A3P1V7W5</accession>
<dbReference type="Gene3D" id="3.40.50.1820">
    <property type="entry name" value="alpha/beta hydrolase"/>
    <property type="match status" value="1"/>
</dbReference>
<dbReference type="Gene3D" id="2.60.40.10">
    <property type="entry name" value="Immunoglobulins"/>
    <property type="match status" value="1"/>
</dbReference>
<protein>
    <submittedName>
        <fullName evidence="7">DUF3327 domain-containing protein</fullName>
    </submittedName>
</protein>
<evidence type="ECO:0000256" key="4">
    <source>
        <dbReference type="ARBA" id="ARBA00024201"/>
    </source>
</evidence>
<comment type="caution">
    <text evidence="7">The sequence shown here is derived from an EMBL/GenBank/DDBJ whole genome shotgun (WGS) entry which is preliminary data.</text>
</comment>
<comment type="subcellular location">
    <subcellularLocation>
        <location evidence="1">Cytoplasm</location>
    </subcellularLocation>
</comment>
<evidence type="ECO:0000313" key="8">
    <source>
        <dbReference type="Proteomes" id="UP000271272"/>
    </source>
</evidence>
<dbReference type="InterPro" id="IPR029058">
    <property type="entry name" value="AB_hydrolase_fold"/>
</dbReference>
<evidence type="ECO:0000313" key="7">
    <source>
        <dbReference type="EMBL" id="RRD30221.1"/>
    </source>
</evidence>
<dbReference type="InterPro" id="IPR013783">
    <property type="entry name" value="Ig-like_fold"/>
</dbReference>
<evidence type="ECO:0000256" key="3">
    <source>
        <dbReference type="ARBA" id="ARBA00022801"/>
    </source>
</evidence>
<dbReference type="GO" id="GO:0008849">
    <property type="term" value="F:enterochelin esterase activity"/>
    <property type="evidence" value="ECO:0007669"/>
    <property type="project" value="InterPro"/>
</dbReference>
<dbReference type="AlphaFoldDB" id="A0A3P1V7W5"/>
<feature type="domain" description="Enterochelin esterase N-terminal" evidence="6">
    <location>
        <begin position="107"/>
        <end position="222"/>
    </location>
</feature>
<keyword evidence="3" id="KW-0378">Hydrolase</keyword>
<organism evidence="7 8">
    <name type="scientific">Actinomyces bowdenii</name>
    <dbReference type="NCBI Taxonomy" id="131109"/>
    <lineage>
        <taxon>Bacteria</taxon>
        <taxon>Bacillati</taxon>
        <taxon>Actinomycetota</taxon>
        <taxon>Actinomycetes</taxon>
        <taxon>Actinomycetales</taxon>
        <taxon>Actinomycetaceae</taxon>
        <taxon>Actinomyces</taxon>
    </lineage>
</organism>
<evidence type="ECO:0000256" key="5">
    <source>
        <dbReference type="SAM" id="MobiDB-lite"/>
    </source>
</evidence>
<gene>
    <name evidence="7" type="ORF">EII10_03955</name>
</gene>
<keyword evidence="8" id="KW-1185">Reference proteome</keyword>
<dbReference type="EMBL" id="RQZC01000003">
    <property type="protein sequence ID" value="RRD30221.1"/>
    <property type="molecule type" value="Genomic_DNA"/>
</dbReference>
<reference evidence="7 8" key="1">
    <citation type="submission" date="2018-11" db="EMBL/GenBank/DDBJ databases">
        <title>Genomes From Bacteria Associated with the Canine Oral Cavity: a Test Case for Automated Genome-Based Taxonomic Assignment.</title>
        <authorList>
            <person name="Coil D.A."/>
            <person name="Jospin G."/>
            <person name="Darling A.E."/>
            <person name="Wallis C."/>
            <person name="Davis I.J."/>
            <person name="Harris S."/>
            <person name="Eisen J.A."/>
            <person name="Holcombe L.J."/>
            <person name="O'Flynn C."/>
        </authorList>
    </citation>
    <scope>NUCLEOTIDE SEQUENCE [LARGE SCALE GENOMIC DNA]</scope>
    <source>
        <strain evidence="7 8">OH5050</strain>
    </source>
</reference>